<dbReference type="InterPro" id="IPR043358">
    <property type="entry name" value="GNL1-like"/>
</dbReference>
<feature type="domain" description="G" evidence="7">
    <location>
        <begin position="380"/>
        <end position="403"/>
    </location>
</feature>
<dbReference type="InterPro" id="IPR027417">
    <property type="entry name" value="P-loop_NTPase"/>
</dbReference>
<evidence type="ECO:0000256" key="5">
    <source>
        <dbReference type="SAM" id="Coils"/>
    </source>
</evidence>
<sequence>MPKAFSTAAKRKQLQEKRARKREQNNDGDDESCTDVKKHGHHKHEGVSAAKSRSSDELLEEKSVDPATPSTKKSRDLVSVFSKIPPAVIEDRRRDSRKPIIRLPKTALEVGPEKLYPPGRSAPDIAKRPTWTFDESKADLEERETEYFKSWLNRLHDEYPGDQLSWYEQNLEVWRQLWRTIEISDIILCLVDSRHPVLQFSPPLYKWISELGKKMILVLNKTDLVDFKTIEAWTLYFKGLYPEIDVVTFACYKRREPSRTISKRSPRAQGVGDILRACRDSQLNKPGLAPIDWEALIAEADERLVKQEAMDKLKEARREGELSEDTFLGRSRRRQRFESADESEVEEDVSEQVEESDTDASDQEHLPPLPQHQERSSELTIGLIGHPNVGKSSLLNAMLGKKVVSILSGMYKIAQVQEPYSALQYLAERVSLEKILNLPPPPESDQDYKWSVWDICEQYAIKCGYLTARAARPDVNRAANLILRHTCDGTIILSLKPPGFFNTVEHSDE</sequence>
<keyword evidence="1" id="KW-0547">Nucleotide-binding</keyword>
<evidence type="ECO:0000256" key="3">
    <source>
        <dbReference type="ARBA" id="ARBA00037770"/>
    </source>
</evidence>
<feature type="compositionally biased region" description="Basic and acidic residues" evidence="6">
    <location>
        <begin position="13"/>
        <end position="25"/>
    </location>
</feature>
<name>A0A507CD36_9FUNG</name>
<feature type="compositionally biased region" description="Acidic residues" evidence="6">
    <location>
        <begin position="340"/>
        <end position="361"/>
    </location>
</feature>
<dbReference type="OrthoDB" id="61815at2759"/>
<dbReference type="GO" id="GO:0003924">
    <property type="term" value="F:GTPase activity"/>
    <property type="evidence" value="ECO:0007669"/>
    <property type="project" value="InterPro"/>
</dbReference>
<feature type="region of interest" description="Disordered" evidence="6">
    <location>
        <begin position="333"/>
        <end position="375"/>
    </location>
</feature>
<dbReference type="SUPFAM" id="SSF52540">
    <property type="entry name" value="P-loop containing nucleoside triphosphate hydrolases"/>
    <property type="match status" value="1"/>
</dbReference>
<evidence type="ECO:0000256" key="4">
    <source>
        <dbReference type="ARBA" id="ARBA00039902"/>
    </source>
</evidence>
<dbReference type="RefSeq" id="XP_031027322.1">
    <property type="nucleotide sequence ID" value="XM_031166396.1"/>
</dbReference>
<feature type="compositionally biased region" description="Basic and acidic residues" evidence="6">
    <location>
        <begin position="53"/>
        <end position="64"/>
    </location>
</feature>
<evidence type="ECO:0000256" key="2">
    <source>
        <dbReference type="ARBA" id="ARBA00023134"/>
    </source>
</evidence>
<evidence type="ECO:0000259" key="7">
    <source>
        <dbReference type="Pfam" id="PF01926"/>
    </source>
</evidence>
<dbReference type="AlphaFoldDB" id="A0A507CD36"/>
<evidence type="ECO:0000256" key="6">
    <source>
        <dbReference type="SAM" id="MobiDB-lite"/>
    </source>
</evidence>
<dbReference type="PANTHER" id="PTHR45709">
    <property type="entry name" value="LARGE SUBUNIT GTPASE 1 HOMOLOG-RELATED"/>
    <property type="match status" value="1"/>
</dbReference>
<reference evidence="8 9" key="1">
    <citation type="journal article" date="2019" name="Sci. Rep.">
        <title>Comparative genomics of chytrid fungi reveal insights into the obligate biotrophic and pathogenic lifestyle of Synchytrium endobioticum.</title>
        <authorList>
            <person name="van de Vossenberg B.T.L.H."/>
            <person name="Warris S."/>
            <person name="Nguyen H.D.T."/>
            <person name="van Gent-Pelzer M.P.E."/>
            <person name="Joly D.L."/>
            <person name="van de Geest H.C."/>
            <person name="Bonants P.J.M."/>
            <person name="Smith D.S."/>
            <person name="Levesque C.A."/>
            <person name="van der Lee T.A.J."/>
        </authorList>
    </citation>
    <scope>NUCLEOTIDE SEQUENCE [LARGE SCALE GENOMIC DNA]</scope>
    <source>
        <strain evidence="8 9">JEL517</strain>
    </source>
</reference>
<dbReference type="PANTHER" id="PTHR45709:SF3">
    <property type="entry name" value="GUANINE NUCLEOTIDE-BINDING PROTEIN-LIKE 1"/>
    <property type="match status" value="1"/>
</dbReference>
<keyword evidence="2" id="KW-0342">GTP-binding</keyword>
<accession>A0A507CD36</accession>
<feature type="region of interest" description="Disordered" evidence="6">
    <location>
        <begin position="1"/>
        <end position="75"/>
    </location>
</feature>
<dbReference type="STRING" id="1806994.A0A507CD36"/>
<organism evidence="8 9">
    <name type="scientific">Synchytrium microbalum</name>
    <dbReference type="NCBI Taxonomy" id="1806994"/>
    <lineage>
        <taxon>Eukaryota</taxon>
        <taxon>Fungi</taxon>
        <taxon>Fungi incertae sedis</taxon>
        <taxon>Chytridiomycota</taxon>
        <taxon>Chytridiomycota incertae sedis</taxon>
        <taxon>Chytridiomycetes</taxon>
        <taxon>Synchytriales</taxon>
        <taxon>Synchytriaceae</taxon>
        <taxon>Synchytrium</taxon>
    </lineage>
</organism>
<dbReference type="Gene3D" id="3.40.50.300">
    <property type="entry name" value="P-loop containing nucleotide triphosphate hydrolases"/>
    <property type="match status" value="1"/>
</dbReference>
<dbReference type="Proteomes" id="UP000319731">
    <property type="component" value="Unassembled WGS sequence"/>
</dbReference>
<evidence type="ECO:0000313" key="9">
    <source>
        <dbReference type="Proteomes" id="UP000319731"/>
    </source>
</evidence>
<evidence type="ECO:0000256" key="1">
    <source>
        <dbReference type="ARBA" id="ARBA00022741"/>
    </source>
</evidence>
<dbReference type="InterPro" id="IPR006073">
    <property type="entry name" value="GTP-bd"/>
</dbReference>
<dbReference type="GeneID" id="42001693"/>
<proteinExistence type="predicted"/>
<feature type="coiled-coil region" evidence="5">
    <location>
        <begin position="299"/>
        <end position="326"/>
    </location>
</feature>
<evidence type="ECO:0000313" key="8">
    <source>
        <dbReference type="EMBL" id="TPX37411.1"/>
    </source>
</evidence>
<dbReference type="GO" id="GO:0005525">
    <property type="term" value="F:GTP binding"/>
    <property type="evidence" value="ECO:0007669"/>
    <property type="project" value="UniProtKB-KW"/>
</dbReference>
<keyword evidence="9" id="KW-1185">Reference proteome</keyword>
<comment type="function">
    <text evidence="3">Possible regulatory or functional link with the histocompatibility cluster.</text>
</comment>
<keyword evidence="5" id="KW-0175">Coiled coil</keyword>
<gene>
    <name evidence="8" type="ORF">SmJEL517_g00467</name>
</gene>
<comment type="caution">
    <text evidence="8">The sequence shown here is derived from an EMBL/GenBank/DDBJ whole genome shotgun (WGS) entry which is preliminary data.</text>
</comment>
<dbReference type="Pfam" id="PF01926">
    <property type="entry name" value="MMR_HSR1"/>
    <property type="match status" value="1"/>
</dbReference>
<protein>
    <recommendedName>
        <fullName evidence="4">Guanine nucleotide-binding protein-like 1</fullName>
    </recommendedName>
</protein>
<dbReference type="EMBL" id="QEAO01000002">
    <property type="protein sequence ID" value="TPX37411.1"/>
    <property type="molecule type" value="Genomic_DNA"/>
</dbReference>